<gene>
    <name evidence="3" type="ORF">MPRG_13820</name>
</gene>
<organism evidence="3 4">
    <name type="scientific">Mycobacterium paragordonae</name>
    <dbReference type="NCBI Taxonomy" id="1389713"/>
    <lineage>
        <taxon>Bacteria</taxon>
        <taxon>Bacillati</taxon>
        <taxon>Actinomycetota</taxon>
        <taxon>Actinomycetes</taxon>
        <taxon>Mycobacteriales</taxon>
        <taxon>Mycobacteriaceae</taxon>
        <taxon>Mycobacterium</taxon>
    </lineage>
</organism>
<keyword evidence="4" id="KW-1185">Reference proteome</keyword>
<evidence type="ECO:0000313" key="4">
    <source>
        <dbReference type="Proteomes" id="UP000465240"/>
    </source>
</evidence>
<dbReference type="EMBL" id="BLKX01000001">
    <property type="protein sequence ID" value="GFG78106.1"/>
    <property type="molecule type" value="Genomic_DNA"/>
</dbReference>
<evidence type="ECO:0000313" key="3">
    <source>
        <dbReference type="EMBL" id="GFG78106.1"/>
    </source>
</evidence>
<sequence length="423" mass="46434">MDSDVARIVARLDEQAATISDVLCTAAQEGVPELPRDDEMSALMRAAMSDQLHTIFRALLRDIDVTRIAVPATHTEYARVLARRGIPIKAMMRAHRLGQRRLGAVVFAELQAAGMAPETQVTVVESLARTLSKYVDVLSQQALAAYQGEHGLVLTAQRIQGEVQIRDVLDDVKSFDVESVSMAIGYPLSWEHLALIVWYPGRDPAPERLGGLSEFVRALAVAADTDASPLLVGADGAAWWVWLPYRSVPGEAIARIREFVRLRTDAPNVAIGAMGCGVEGFRRSHRQAQRARTAAQARTSPPGEVVAATDAGIVSAALLYVDVDLDLDADVEEIRGWVTDVLGPLASDTDDDARLREILRIYLYFGRPYRVAEELNVPLAAVRYDVRRAVERRGRPIGDKRNVELALIACQRYGSAVLRPLQD</sequence>
<name>A0ABQ1C159_9MYCO</name>
<dbReference type="InterPro" id="IPR042070">
    <property type="entry name" value="PucR_C-HTH_sf"/>
</dbReference>
<dbReference type="InterPro" id="IPR025751">
    <property type="entry name" value="RsbRD_N_dom"/>
</dbReference>
<reference evidence="3 4" key="1">
    <citation type="journal article" date="2019" name="Emerg. Microbes Infect.">
        <title>Comprehensive subspecies identification of 175 nontuberculous mycobacteria species based on 7547 genomic profiles.</title>
        <authorList>
            <person name="Matsumoto Y."/>
            <person name="Kinjo T."/>
            <person name="Motooka D."/>
            <person name="Nabeya D."/>
            <person name="Jung N."/>
            <person name="Uechi K."/>
            <person name="Horii T."/>
            <person name="Iida T."/>
            <person name="Fujita J."/>
            <person name="Nakamura S."/>
        </authorList>
    </citation>
    <scope>NUCLEOTIDE SEQUENCE [LARGE SCALE GENOMIC DNA]</scope>
    <source>
        <strain evidence="3 4">JCM 18565</strain>
    </source>
</reference>
<evidence type="ECO:0000259" key="1">
    <source>
        <dbReference type="Pfam" id="PF14361"/>
    </source>
</evidence>
<comment type="caution">
    <text evidence="3">The sequence shown here is derived from an EMBL/GenBank/DDBJ whole genome shotgun (WGS) entry which is preliminary data.</text>
</comment>
<dbReference type="PANTHER" id="PTHR33744:SF1">
    <property type="entry name" value="DNA-BINDING TRANSCRIPTIONAL ACTIVATOR ADER"/>
    <property type="match status" value="1"/>
</dbReference>
<dbReference type="RefSeq" id="WP_120792158.1">
    <property type="nucleotide sequence ID" value="NZ_BLKX01000001.1"/>
</dbReference>
<dbReference type="InterPro" id="IPR041522">
    <property type="entry name" value="CdaR_GGDEF"/>
</dbReference>
<dbReference type="Gene3D" id="1.10.10.2840">
    <property type="entry name" value="PucR C-terminal helix-turn-helix domain"/>
    <property type="match status" value="1"/>
</dbReference>
<protein>
    <submittedName>
        <fullName evidence="3">ABC transporter substrate-binding protein</fullName>
    </submittedName>
</protein>
<dbReference type="InterPro" id="IPR051448">
    <property type="entry name" value="CdaR-like_regulators"/>
</dbReference>
<dbReference type="Pfam" id="PF17853">
    <property type="entry name" value="GGDEF_2"/>
    <property type="match status" value="1"/>
</dbReference>
<proteinExistence type="predicted"/>
<feature type="domain" description="CdaR GGDEF-like" evidence="2">
    <location>
        <begin position="176"/>
        <end position="292"/>
    </location>
</feature>
<accession>A0ABQ1C159</accession>
<dbReference type="Pfam" id="PF14361">
    <property type="entry name" value="RsbRD_N"/>
    <property type="match status" value="1"/>
</dbReference>
<dbReference type="Proteomes" id="UP000465240">
    <property type="component" value="Unassembled WGS sequence"/>
</dbReference>
<evidence type="ECO:0000259" key="2">
    <source>
        <dbReference type="Pfam" id="PF17853"/>
    </source>
</evidence>
<feature type="domain" description="RsbT co-antagonist protein RsbRD N-terminal" evidence="1">
    <location>
        <begin position="19"/>
        <end position="157"/>
    </location>
</feature>
<dbReference type="PANTHER" id="PTHR33744">
    <property type="entry name" value="CARBOHYDRATE DIACID REGULATOR"/>
    <property type="match status" value="1"/>
</dbReference>